<feature type="chain" id="PRO_5011478000" evidence="2">
    <location>
        <begin position="18"/>
        <end position="202"/>
    </location>
</feature>
<dbReference type="SUPFAM" id="SSF109854">
    <property type="entry name" value="DinB/YfiT-like putative metalloenzymes"/>
    <property type="match status" value="1"/>
</dbReference>
<dbReference type="RefSeq" id="WP_089831810.1">
    <property type="nucleotide sequence ID" value="NZ_FNBN01000002.1"/>
</dbReference>
<feature type="domain" description="DinB-like" evidence="3">
    <location>
        <begin position="35"/>
        <end position="190"/>
    </location>
</feature>
<dbReference type="InterPro" id="IPR024775">
    <property type="entry name" value="DinB-like"/>
</dbReference>
<reference evidence="4 5" key="1">
    <citation type="submission" date="2016-10" db="EMBL/GenBank/DDBJ databases">
        <authorList>
            <person name="de Groot N.N."/>
        </authorList>
    </citation>
    <scope>NUCLEOTIDE SEQUENCE [LARGE SCALE GENOMIC DNA]</scope>
    <source>
        <strain evidence="4 5">DSM 527</strain>
    </source>
</reference>
<dbReference type="Gene3D" id="1.20.120.450">
    <property type="entry name" value="dinb family like domain"/>
    <property type="match status" value="1"/>
</dbReference>
<feature type="compositionally biased region" description="Basic and acidic residues" evidence="1">
    <location>
        <begin position="109"/>
        <end position="119"/>
    </location>
</feature>
<dbReference type="InterPro" id="IPR034660">
    <property type="entry name" value="DinB/YfiT-like"/>
</dbReference>
<dbReference type="Pfam" id="PF12867">
    <property type="entry name" value="DinB_2"/>
    <property type="match status" value="1"/>
</dbReference>
<evidence type="ECO:0000256" key="2">
    <source>
        <dbReference type="SAM" id="SignalP"/>
    </source>
</evidence>
<dbReference type="OrthoDB" id="9807923at2"/>
<proteinExistence type="predicted"/>
<dbReference type="STRING" id="104663.SAMN04488121_1021005"/>
<accession>A0A1G7NZJ1</accession>
<dbReference type="AlphaFoldDB" id="A0A1G7NZJ1"/>
<feature type="region of interest" description="Disordered" evidence="1">
    <location>
        <begin position="109"/>
        <end position="134"/>
    </location>
</feature>
<evidence type="ECO:0000256" key="1">
    <source>
        <dbReference type="SAM" id="MobiDB-lite"/>
    </source>
</evidence>
<protein>
    <submittedName>
        <fullName evidence="4">DinB superfamily protein</fullName>
    </submittedName>
</protein>
<evidence type="ECO:0000313" key="5">
    <source>
        <dbReference type="Proteomes" id="UP000199045"/>
    </source>
</evidence>
<dbReference type="Proteomes" id="UP000199045">
    <property type="component" value="Unassembled WGS sequence"/>
</dbReference>
<evidence type="ECO:0000313" key="4">
    <source>
        <dbReference type="EMBL" id="SDF79394.1"/>
    </source>
</evidence>
<evidence type="ECO:0000259" key="3">
    <source>
        <dbReference type="Pfam" id="PF12867"/>
    </source>
</evidence>
<sequence length="202" mass="22700">MKKIVFFAVILAAFAFTTPNSPLTKKERKEAVSLLKSTESDLLQEVKGLSEAQLKYKPAPDRWSVEECVIHIATTEQMLWQATDASIKQAANPEKRSEIKMTDEQIVKGVEDRSTKRQTSDNLKPENSPFKSMSEALASLKSSREKLTDYVKSTPDDLRSHVLTMPFGSLDSYQMILFIAAHNARHTLQIKEVKADPGFPKS</sequence>
<feature type="signal peptide" evidence="2">
    <location>
        <begin position="1"/>
        <end position="17"/>
    </location>
</feature>
<organism evidence="4 5">
    <name type="scientific">Chitinophaga filiformis</name>
    <name type="common">Myxococcus filiformis</name>
    <name type="synonym">Flexibacter filiformis</name>
    <dbReference type="NCBI Taxonomy" id="104663"/>
    <lineage>
        <taxon>Bacteria</taxon>
        <taxon>Pseudomonadati</taxon>
        <taxon>Bacteroidota</taxon>
        <taxon>Chitinophagia</taxon>
        <taxon>Chitinophagales</taxon>
        <taxon>Chitinophagaceae</taxon>
        <taxon>Chitinophaga</taxon>
    </lineage>
</organism>
<gene>
    <name evidence="4" type="ORF">SAMN04488121_1021005</name>
</gene>
<name>A0A1G7NZJ1_CHIFI</name>
<dbReference type="EMBL" id="FNBN01000002">
    <property type="protein sequence ID" value="SDF79394.1"/>
    <property type="molecule type" value="Genomic_DNA"/>
</dbReference>
<keyword evidence="2" id="KW-0732">Signal</keyword>